<dbReference type="OrthoDB" id="9761985at2"/>
<dbReference type="STRING" id="349064.SAMN05660429_02518"/>
<dbReference type="PROSITE" id="PS51006">
    <property type="entry name" value="PABS_2"/>
    <property type="match status" value="1"/>
</dbReference>
<dbReference type="InterPro" id="IPR029063">
    <property type="entry name" value="SAM-dependent_MTases_sf"/>
</dbReference>
<evidence type="ECO:0000313" key="8">
    <source>
        <dbReference type="Proteomes" id="UP000199308"/>
    </source>
</evidence>
<organism evidence="7 8">
    <name type="scientific">Thalassotalea agarivorans</name>
    <name type="common">Thalassomonas agarivorans</name>
    <dbReference type="NCBI Taxonomy" id="349064"/>
    <lineage>
        <taxon>Bacteria</taxon>
        <taxon>Pseudomonadati</taxon>
        <taxon>Pseudomonadota</taxon>
        <taxon>Gammaproteobacteria</taxon>
        <taxon>Alteromonadales</taxon>
        <taxon>Colwelliaceae</taxon>
        <taxon>Thalassotalea</taxon>
    </lineage>
</organism>
<evidence type="ECO:0000256" key="4">
    <source>
        <dbReference type="PROSITE-ProRule" id="PRU00354"/>
    </source>
</evidence>
<keyword evidence="8" id="KW-1185">Reference proteome</keyword>
<feature type="active site" description="Proton acceptor" evidence="4">
    <location>
        <position position="162"/>
    </location>
</feature>
<dbReference type="SUPFAM" id="SSF53335">
    <property type="entry name" value="S-adenosyl-L-methionine-dependent methyltransferases"/>
    <property type="match status" value="1"/>
</dbReference>
<evidence type="ECO:0000256" key="2">
    <source>
        <dbReference type="ARBA" id="ARBA00022679"/>
    </source>
</evidence>
<proteinExistence type="inferred from homology"/>
<reference evidence="7 8" key="1">
    <citation type="submission" date="2016-10" db="EMBL/GenBank/DDBJ databases">
        <authorList>
            <person name="de Groot N.N."/>
        </authorList>
    </citation>
    <scope>NUCLEOTIDE SEQUENCE [LARGE SCALE GENOMIC DNA]</scope>
    <source>
        <strain evidence="7 8">DSM 19706</strain>
    </source>
</reference>
<keyword evidence="3 4" id="KW-0620">Polyamine biosynthesis</keyword>
<gene>
    <name evidence="7" type="ORF">SAMN05660429_02518</name>
</gene>
<dbReference type="PANTHER" id="PTHR43317:SF1">
    <property type="entry name" value="THERMOSPERMINE SYNTHASE ACAULIS5"/>
    <property type="match status" value="1"/>
</dbReference>
<feature type="domain" description="PABS" evidence="6">
    <location>
        <begin position="6"/>
        <end position="241"/>
    </location>
</feature>
<sequence length="296" mass="33786">MRNKLFVLLLAALTSTLANADIIHQEKSLYRNIFVEDRDNLRCLKFNVKDTLTHQSCMLKNDPDYLVFNYTKMMFASLLMIEPPKSVLIIGLGGGTMSNTIHHLYPDAIIDNVEIDPAVVKVARKYFDFIENDKISTIEADGRIFIKRAALRKQSYDWIILDAFNGDYIPEHLLTKEFLEETKALLSENGVVAANTFSSSALYDYESATYYDVFGDYYQVQTQRRSNRIILATKSGQVDSELITKRAEAVDASLKDYGIDIYELINAMSSTKNNQDWPKNTRILTDQYSPANLLNQ</sequence>
<protein>
    <submittedName>
        <fullName evidence="7">Spermidine synthase</fullName>
    </submittedName>
</protein>
<comment type="similarity">
    <text evidence="1">Belongs to the spermidine/spermine synthase family.</text>
</comment>
<dbReference type="GO" id="GO:0006596">
    <property type="term" value="P:polyamine biosynthetic process"/>
    <property type="evidence" value="ECO:0007669"/>
    <property type="project" value="UniProtKB-UniRule"/>
</dbReference>
<feature type="chain" id="PRO_5011600162" evidence="5">
    <location>
        <begin position="21"/>
        <end position="296"/>
    </location>
</feature>
<dbReference type="EMBL" id="FOHK01000012">
    <property type="protein sequence ID" value="SET72443.1"/>
    <property type="molecule type" value="Genomic_DNA"/>
</dbReference>
<accession>A0A1I0GN51</accession>
<keyword evidence="5" id="KW-0732">Signal</keyword>
<evidence type="ECO:0000313" key="7">
    <source>
        <dbReference type="EMBL" id="SET72443.1"/>
    </source>
</evidence>
<keyword evidence="2 4" id="KW-0808">Transferase</keyword>
<evidence type="ECO:0000256" key="1">
    <source>
        <dbReference type="ARBA" id="ARBA00007867"/>
    </source>
</evidence>
<dbReference type="NCBIfam" id="NF037959">
    <property type="entry name" value="MFS_SpdSyn"/>
    <property type="match status" value="1"/>
</dbReference>
<dbReference type="RefSeq" id="WP_093331079.1">
    <property type="nucleotide sequence ID" value="NZ_AP027363.1"/>
</dbReference>
<dbReference type="InterPro" id="IPR030374">
    <property type="entry name" value="PABS"/>
</dbReference>
<dbReference type="GO" id="GO:0016740">
    <property type="term" value="F:transferase activity"/>
    <property type="evidence" value="ECO:0007669"/>
    <property type="project" value="UniProtKB-UniRule"/>
</dbReference>
<dbReference type="Pfam" id="PF01564">
    <property type="entry name" value="Spermine_synth"/>
    <property type="match status" value="1"/>
</dbReference>
<evidence type="ECO:0000259" key="6">
    <source>
        <dbReference type="PROSITE" id="PS51006"/>
    </source>
</evidence>
<dbReference type="PANTHER" id="PTHR43317">
    <property type="entry name" value="THERMOSPERMINE SYNTHASE ACAULIS5"/>
    <property type="match status" value="1"/>
</dbReference>
<dbReference type="Proteomes" id="UP000199308">
    <property type="component" value="Unassembled WGS sequence"/>
</dbReference>
<dbReference type="AlphaFoldDB" id="A0A1I0GN51"/>
<dbReference type="CDD" id="cd02440">
    <property type="entry name" value="AdoMet_MTases"/>
    <property type="match status" value="1"/>
</dbReference>
<evidence type="ECO:0000256" key="5">
    <source>
        <dbReference type="SAM" id="SignalP"/>
    </source>
</evidence>
<feature type="signal peptide" evidence="5">
    <location>
        <begin position="1"/>
        <end position="20"/>
    </location>
</feature>
<evidence type="ECO:0000256" key="3">
    <source>
        <dbReference type="ARBA" id="ARBA00023115"/>
    </source>
</evidence>
<dbReference type="Gene3D" id="3.40.50.150">
    <property type="entry name" value="Vaccinia Virus protein VP39"/>
    <property type="match status" value="1"/>
</dbReference>
<name>A0A1I0GN51_THASX</name>